<dbReference type="SUPFAM" id="SSF88659">
    <property type="entry name" value="Sigma3 and sigma4 domains of RNA polymerase sigma factors"/>
    <property type="match status" value="1"/>
</dbReference>
<protein>
    <recommendedName>
        <fullName evidence="4">6-carboxy-5,6,7,8-tetrahydropterin synthase</fullName>
        <ecNumber evidence="3">4.1.2.50</ecNumber>
    </recommendedName>
    <alternativeName>
        <fullName evidence="5">Queuosine biosynthesis protein QueD</fullName>
    </alternativeName>
</protein>
<organism evidence="8 9">
    <name type="scientific">Candidatus Lucifugimonas marina</name>
    <dbReference type="NCBI Taxonomy" id="3038979"/>
    <lineage>
        <taxon>Bacteria</taxon>
        <taxon>Bacillati</taxon>
        <taxon>Chloroflexota</taxon>
        <taxon>Dehalococcoidia</taxon>
        <taxon>SAR202 cluster</taxon>
        <taxon>Candidatus Lucifugimonadales</taxon>
        <taxon>Candidatus Lucifugimonadaceae</taxon>
        <taxon>Candidatus Lucifugimonas</taxon>
    </lineage>
</organism>
<dbReference type="AlphaFoldDB" id="A0AAJ6CRA3"/>
<dbReference type="SUPFAM" id="SSF55620">
    <property type="entry name" value="Tetrahydrobiopterin biosynthesis enzymes-like"/>
    <property type="match status" value="1"/>
</dbReference>
<dbReference type="InterPro" id="IPR038418">
    <property type="entry name" value="6-PTP_synth/QueD_sf"/>
</dbReference>
<dbReference type="GO" id="GO:0070497">
    <property type="term" value="F:6-carboxytetrahydropterin synthase activity"/>
    <property type="evidence" value="ECO:0007669"/>
    <property type="project" value="UniProtKB-EC"/>
</dbReference>
<dbReference type="RefSeq" id="WP_342824463.1">
    <property type="nucleotide sequence ID" value="NZ_CP046147.1"/>
</dbReference>
<evidence type="ECO:0000256" key="2">
    <source>
        <dbReference type="ARBA" id="ARBA00008900"/>
    </source>
</evidence>
<dbReference type="Proteomes" id="UP001321249">
    <property type="component" value="Unassembled WGS sequence"/>
</dbReference>
<dbReference type="EMBL" id="CP046147">
    <property type="protein sequence ID" value="WFG38183.1"/>
    <property type="molecule type" value="Genomic_DNA"/>
</dbReference>
<evidence type="ECO:0000313" key="7">
    <source>
        <dbReference type="EMBL" id="MDG0866759.1"/>
    </source>
</evidence>
<evidence type="ECO:0000256" key="1">
    <source>
        <dbReference type="ARBA" id="ARBA00005061"/>
    </source>
</evidence>
<dbReference type="Proteomes" id="UP001219901">
    <property type="component" value="Chromosome"/>
</dbReference>
<dbReference type="InterPro" id="IPR007115">
    <property type="entry name" value="6-PTP_synth/QueD"/>
</dbReference>
<dbReference type="PANTHER" id="PTHR12589:SF8">
    <property type="entry name" value="6-CARBOXY-5,6,7,8-TETRAHYDROPTERIN SYNTHASE"/>
    <property type="match status" value="1"/>
</dbReference>
<dbReference type="EC" id="4.1.2.50" evidence="3"/>
<comment type="similarity">
    <text evidence="2">Belongs to the PTPS family. QueD subfamily.</text>
</comment>
<evidence type="ECO:0000256" key="6">
    <source>
        <dbReference type="ARBA" id="ARBA00048807"/>
    </source>
</evidence>
<sequence length="502" mass="54844">MTTNPPSEDPRDDRQSPSGEIHTCYNCFAEFAWEPTIHDGEEFCCSGCVEGGPCICTYDGPQKPVDEAVEPTAVISEDEIDFDEFDLEKIAHREVLIEAIDELPQQLQQIARLRVSSPAPLGEIARDVQLSADEAEQYLTQAQAIIGRTLGPEYVIEYIEESVRRQPTVTRSVVEESATVAETAVEPLSIVEPAEELDESDLSAAIRAPLEALTAPLLGASGDDSETATAQNTIREALRDASAIFRLAAERLGEDPDEHPLRRLLADETSDEIKIIAEGLTQPAMYLVALDELESTRWARVDSKEENRTIFAVEAASSSALVRDVMGLEAPFRPTRLVVRDNEIEIALPAEASTGVVSTAPTLTPAGDAPQVKTQPVFELGADAFFGARHFVTMNGVQGPPHHHSFRVEALMNAPAQDSDGVVLGFGDARKLLEDIVLDYNESLLNTIEPFITIQPTSENIAKVIFDRLKSQLNANDIRLKQVRVWESPTNSASYSDAVLAV</sequence>
<evidence type="ECO:0000256" key="5">
    <source>
        <dbReference type="ARBA" id="ARBA00031449"/>
    </source>
</evidence>
<dbReference type="Gene3D" id="3.30.479.10">
    <property type="entry name" value="6-pyruvoyl tetrahydropterin synthase/QueD"/>
    <property type="match status" value="1"/>
</dbReference>
<reference evidence="9" key="3">
    <citation type="submission" date="2023-06" db="EMBL/GenBank/DDBJ databases">
        <title>Pangenomics reveal diversification of enzyme families and niche specialization in globally abundant SAR202 bacteria.</title>
        <authorList>
            <person name="Saw J.H.W."/>
        </authorList>
    </citation>
    <scope>NUCLEOTIDE SEQUENCE [LARGE SCALE GENOMIC DNA]</scope>
    <source>
        <strain evidence="9">JH1073</strain>
    </source>
</reference>
<reference evidence="8" key="2">
    <citation type="journal article" date="2023" name="Nat. Commun.">
        <title>Cultivation of marine bacteria of the SAR202 clade.</title>
        <authorList>
            <person name="Lim Y."/>
            <person name="Seo J.H."/>
            <person name="Giovannoni S.J."/>
            <person name="Kang I."/>
            <person name="Cho J.C."/>
        </authorList>
    </citation>
    <scope>NUCLEOTIDE SEQUENCE</scope>
    <source>
        <strain evidence="8">JH1073</strain>
    </source>
</reference>
<accession>A0AAJ6CRA3</accession>
<dbReference type="InterPro" id="IPR013324">
    <property type="entry name" value="RNA_pol_sigma_r3/r4-like"/>
</dbReference>
<keyword evidence="9" id="KW-1185">Reference proteome</keyword>
<evidence type="ECO:0000313" key="8">
    <source>
        <dbReference type="EMBL" id="WFG38183.1"/>
    </source>
</evidence>
<comment type="pathway">
    <text evidence="1">Purine metabolism; 7-cyano-7-deazaguanine biosynthesis.</text>
</comment>
<name>A0AAJ6CRA3_9CHLR</name>
<evidence type="ECO:0000256" key="3">
    <source>
        <dbReference type="ARBA" id="ARBA00012982"/>
    </source>
</evidence>
<dbReference type="PANTHER" id="PTHR12589">
    <property type="entry name" value="PYRUVOYL TETRAHYDROBIOPTERIN SYNTHASE"/>
    <property type="match status" value="1"/>
</dbReference>
<comment type="catalytic activity">
    <reaction evidence="6">
        <text>7,8-dihydroneopterin 3'-triphosphate + H2O = 6-carboxy-5,6,7,8-tetrahydropterin + triphosphate + acetaldehyde + 2 H(+)</text>
        <dbReference type="Rhea" id="RHEA:27966"/>
        <dbReference type="ChEBI" id="CHEBI:15343"/>
        <dbReference type="ChEBI" id="CHEBI:15377"/>
        <dbReference type="ChEBI" id="CHEBI:15378"/>
        <dbReference type="ChEBI" id="CHEBI:18036"/>
        <dbReference type="ChEBI" id="CHEBI:58462"/>
        <dbReference type="ChEBI" id="CHEBI:61032"/>
        <dbReference type="EC" id="4.1.2.50"/>
    </reaction>
</comment>
<evidence type="ECO:0000256" key="4">
    <source>
        <dbReference type="ARBA" id="ARBA00018141"/>
    </source>
</evidence>
<dbReference type="Pfam" id="PF01242">
    <property type="entry name" value="PTPS"/>
    <property type="match status" value="1"/>
</dbReference>
<reference evidence="9 10" key="1">
    <citation type="submission" date="2019-11" db="EMBL/GenBank/DDBJ databases">
        <authorList>
            <person name="Cho J.-C."/>
        </authorList>
    </citation>
    <scope>NUCLEOTIDE SEQUENCE [LARGE SCALE GENOMIC DNA]</scope>
    <source>
        <strain evidence="8 9">JH1073</strain>
        <strain evidence="7 10">JH702</strain>
    </source>
</reference>
<gene>
    <name evidence="7" type="ORF">GKO46_06685</name>
    <name evidence="8" type="ORF">GKO48_00690</name>
</gene>
<evidence type="ECO:0000313" key="9">
    <source>
        <dbReference type="Proteomes" id="UP001219901"/>
    </source>
</evidence>
<dbReference type="EMBL" id="WMBE01000002">
    <property type="protein sequence ID" value="MDG0866759.1"/>
    <property type="molecule type" value="Genomic_DNA"/>
</dbReference>
<evidence type="ECO:0000313" key="10">
    <source>
        <dbReference type="Proteomes" id="UP001321249"/>
    </source>
</evidence>
<proteinExistence type="inferred from homology"/>